<dbReference type="EMBL" id="JBFDAA010000003">
    <property type="protein sequence ID" value="KAL1138812.1"/>
    <property type="molecule type" value="Genomic_DNA"/>
</dbReference>
<evidence type="ECO:0000313" key="2">
    <source>
        <dbReference type="EMBL" id="KAL1138812.1"/>
    </source>
</evidence>
<name>A0ABD0YS80_9HEMI</name>
<evidence type="ECO:0000256" key="1">
    <source>
        <dbReference type="SAM" id="MobiDB-lite"/>
    </source>
</evidence>
<gene>
    <name evidence="2" type="ORF">AAG570_008874</name>
</gene>
<dbReference type="AlphaFoldDB" id="A0ABD0YS80"/>
<feature type="compositionally biased region" description="Basic and acidic residues" evidence="1">
    <location>
        <begin position="418"/>
        <end position="427"/>
    </location>
</feature>
<feature type="region of interest" description="Disordered" evidence="1">
    <location>
        <begin position="404"/>
        <end position="437"/>
    </location>
</feature>
<keyword evidence="3" id="KW-1185">Reference proteome</keyword>
<comment type="caution">
    <text evidence="2">The sequence shown here is derived from an EMBL/GenBank/DDBJ whole genome shotgun (WGS) entry which is preliminary data.</text>
</comment>
<feature type="compositionally biased region" description="Basic and acidic residues" evidence="1">
    <location>
        <begin position="346"/>
        <end position="356"/>
    </location>
</feature>
<dbReference type="Proteomes" id="UP001558652">
    <property type="component" value="Unassembled WGS sequence"/>
</dbReference>
<proteinExistence type="predicted"/>
<sequence length="483" mass="53835">MIYVARNNGIDSTTHSKAREWGYSTSPPSGTEALINFNSTEEETSIFQDTYISKSPLIPCPFSGVSPTTDNNPFDVAFKATGREFQLQSPPFLRTNSENNRNHSTEILIEISNQSETDVTKSETDVTDKFKESVVTLRSNIKPGVVTGTGRLKCNSVGLNKSFQDQSYESLEILKDEDDIKVTIARRVSSCIQRALSCSYSQPDLRTVGTSNDMNNCSSSESNISRITPAKYFDSEDLYENQSVLVMNSSLQQHIFAEARKIAEMIANAGIGKKIHTDDVEDLMSEQPMSDLPVFSDEEVDEDGLPILKLSHVYRSEKNKSFTNSESEALKRFKNRNRASLDLSAMEEKKPFEKKQLNYSDGNIPDEHASPPDEIFADKFASPLRGRSQKSPTQAKEKMVVSALKEKSLKGNKKGMHVGKEEREGRPKTAPTVGDKPRVLVDLPKLFTSPQNRVGKSPFGKLISTFKRSSSLSARDKENRVIT</sequence>
<protein>
    <submittedName>
        <fullName evidence="2">Uncharacterized protein</fullName>
    </submittedName>
</protein>
<evidence type="ECO:0000313" key="3">
    <source>
        <dbReference type="Proteomes" id="UP001558652"/>
    </source>
</evidence>
<feature type="region of interest" description="Disordered" evidence="1">
    <location>
        <begin position="341"/>
        <end position="374"/>
    </location>
</feature>
<organism evidence="2 3">
    <name type="scientific">Ranatra chinensis</name>
    <dbReference type="NCBI Taxonomy" id="642074"/>
    <lineage>
        <taxon>Eukaryota</taxon>
        <taxon>Metazoa</taxon>
        <taxon>Ecdysozoa</taxon>
        <taxon>Arthropoda</taxon>
        <taxon>Hexapoda</taxon>
        <taxon>Insecta</taxon>
        <taxon>Pterygota</taxon>
        <taxon>Neoptera</taxon>
        <taxon>Paraneoptera</taxon>
        <taxon>Hemiptera</taxon>
        <taxon>Heteroptera</taxon>
        <taxon>Panheteroptera</taxon>
        <taxon>Nepomorpha</taxon>
        <taxon>Nepidae</taxon>
        <taxon>Ranatrinae</taxon>
        <taxon>Ranatra</taxon>
    </lineage>
</organism>
<reference evidence="2 3" key="1">
    <citation type="submission" date="2024-07" db="EMBL/GenBank/DDBJ databases">
        <title>Chromosome-level genome assembly of the water stick insect Ranatra chinensis (Heteroptera: Nepidae).</title>
        <authorList>
            <person name="Liu X."/>
        </authorList>
    </citation>
    <scope>NUCLEOTIDE SEQUENCE [LARGE SCALE GENOMIC DNA]</scope>
    <source>
        <strain evidence="2">Cailab_2021Rc</strain>
        <tissue evidence="2">Muscle</tissue>
    </source>
</reference>
<accession>A0ABD0YS80</accession>